<feature type="transmembrane region" description="Helical" evidence="2">
    <location>
        <begin position="21"/>
        <end position="45"/>
    </location>
</feature>
<accession>B9SW48</accession>
<dbReference type="OrthoDB" id="836473at2759"/>
<keyword evidence="2" id="KW-1133">Transmembrane helix</keyword>
<dbReference type="Proteomes" id="UP000008311">
    <property type="component" value="Unassembled WGS sequence"/>
</dbReference>
<evidence type="ECO:0008006" key="5">
    <source>
        <dbReference type="Google" id="ProtNLM"/>
    </source>
</evidence>
<dbReference type="AlphaFoldDB" id="B9SW48"/>
<dbReference type="EMBL" id="EQ974186">
    <property type="protein sequence ID" value="EEF32164.1"/>
    <property type="molecule type" value="Genomic_DNA"/>
</dbReference>
<dbReference type="InParanoid" id="B9SW48"/>
<evidence type="ECO:0000256" key="1">
    <source>
        <dbReference type="SAM" id="MobiDB-lite"/>
    </source>
</evidence>
<dbReference type="KEGG" id="rcu:8264005"/>
<evidence type="ECO:0000313" key="4">
    <source>
        <dbReference type="Proteomes" id="UP000008311"/>
    </source>
</evidence>
<reference evidence="4" key="1">
    <citation type="journal article" date="2010" name="Nat. Biotechnol.">
        <title>Draft genome sequence of the oilseed species Ricinus communis.</title>
        <authorList>
            <person name="Chan A.P."/>
            <person name="Crabtree J."/>
            <person name="Zhao Q."/>
            <person name="Lorenzi H."/>
            <person name="Orvis J."/>
            <person name="Puiu D."/>
            <person name="Melake-Berhan A."/>
            <person name="Jones K.M."/>
            <person name="Redman J."/>
            <person name="Chen G."/>
            <person name="Cahoon E.B."/>
            <person name="Gedil M."/>
            <person name="Stanke M."/>
            <person name="Haas B.J."/>
            <person name="Wortman J.R."/>
            <person name="Fraser-Liggett C.M."/>
            <person name="Ravel J."/>
            <person name="Rabinowicz P.D."/>
        </authorList>
    </citation>
    <scope>NUCLEOTIDE SEQUENCE [LARGE SCALE GENOMIC DNA]</scope>
    <source>
        <strain evidence="4">cv. Hale</strain>
    </source>
</reference>
<keyword evidence="2" id="KW-0812">Transmembrane</keyword>
<gene>
    <name evidence="3" type="ORF">RCOM_0347130</name>
</gene>
<protein>
    <recommendedName>
        <fullName evidence="5">Transmembrane protein</fullName>
    </recommendedName>
</protein>
<dbReference type="PANTHER" id="PTHR34947:SF3">
    <property type="entry name" value="TRANSMEMBRANE PROTEIN"/>
    <property type="match status" value="1"/>
</dbReference>
<feature type="region of interest" description="Disordered" evidence="1">
    <location>
        <begin position="80"/>
        <end position="103"/>
    </location>
</feature>
<name>B9SW48_RICCO</name>
<sequence length="178" mass="19709">MESIKNANFQTKSRNLHFLHLLTKFLAAMFFFSVIFLCSSLLPFLFSSSSIGKNYMFLLCNGILVLIVKNSGLMADSDQEVKPTIKNEGSSQKLTPPPSASETKTVVAEATVVVAIEDKSSVMLKGNVAGEQGTETGVIDDGVEEEDEEEEIELLSAEELNKKCDDFIRRMKEAIKYQ</sequence>
<organism evidence="3 4">
    <name type="scientific">Ricinus communis</name>
    <name type="common">Castor bean</name>
    <dbReference type="NCBI Taxonomy" id="3988"/>
    <lineage>
        <taxon>Eukaryota</taxon>
        <taxon>Viridiplantae</taxon>
        <taxon>Streptophyta</taxon>
        <taxon>Embryophyta</taxon>
        <taxon>Tracheophyta</taxon>
        <taxon>Spermatophyta</taxon>
        <taxon>Magnoliopsida</taxon>
        <taxon>eudicotyledons</taxon>
        <taxon>Gunneridae</taxon>
        <taxon>Pentapetalae</taxon>
        <taxon>rosids</taxon>
        <taxon>fabids</taxon>
        <taxon>Malpighiales</taxon>
        <taxon>Euphorbiaceae</taxon>
        <taxon>Acalyphoideae</taxon>
        <taxon>Acalypheae</taxon>
        <taxon>Ricinus</taxon>
    </lineage>
</organism>
<dbReference type="STRING" id="3988.B9SW48"/>
<evidence type="ECO:0000313" key="3">
    <source>
        <dbReference type="EMBL" id="EEF32164.1"/>
    </source>
</evidence>
<keyword evidence="4" id="KW-1185">Reference proteome</keyword>
<proteinExistence type="predicted"/>
<dbReference type="OMA" id="ELRINHM"/>
<evidence type="ECO:0000256" key="2">
    <source>
        <dbReference type="SAM" id="Phobius"/>
    </source>
</evidence>
<keyword evidence="2" id="KW-0472">Membrane</keyword>
<dbReference type="PANTHER" id="PTHR34947">
    <property type="entry name" value="TRANSMEMBRANE PROTEIN"/>
    <property type="match status" value="1"/>
</dbReference>